<evidence type="ECO:0000313" key="1">
    <source>
        <dbReference type="Proteomes" id="UP000887565"/>
    </source>
</evidence>
<keyword evidence="1" id="KW-1185">Reference proteome</keyword>
<protein>
    <submittedName>
        <fullName evidence="2">Uncharacterized protein</fullName>
    </submittedName>
</protein>
<dbReference type="AlphaFoldDB" id="A0A915HNP6"/>
<sequence>MTIKLEIYGRNEDYRRTGSNALRRQ</sequence>
<accession>A0A915HNP6</accession>
<proteinExistence type="predicted"/>
<organism evidence="1 2">
    <name type="scientific">Romanomermis culicivorax</name>
    <name type="common">Nematode worm</name>
    <dbReference type="NCBI Taxonomy" id="13658"/>
    <lineage>
        <taxon>Eukaryota</taxon>
        <taxon>Metazoa</taxon>
        <taxon>Ecdysozoa</taxon>
        <taxon>Nematoda</taxon>
        <taxon>Enoplea</taxon>
        <taxon>Dorylaimia</taxon>
        <taxon>Mermithida</taxon>
        <taxon>Mermithoidea</taxon>
        <taxon>Mermithidae</taxon>
        <taxon>Romanomermis</taxon>
    </lineage>
</organism>
<name>A0A915HNP6_ROMCU</name>
<dbReference type="Proteomes" id="UP000887565">
    <property type="component" value="Unplaced"/>
</dbReference>
<reference evidence="2" key="1">
    <citation type="submission" date="2022-11" db="UniProtKB">
        <authorList>
            <consortium name="WormBaseParasite"/>
        </authorList>
    </citation>
    <scope>IDENTIFICATION</scope>
</reference>
<evidence type="ECO:0000313" key="2">
    <source>
        <dbReference type="WBParaSite" id="nRc.2.0.1.t03131-RA"/>
    </source>
</evidence>
<dbReference type="WBParaSite" id="nRc.2.0.1.t03131-RA">
    <property type="protein sequence ID" value="nRc.2.0.1.t03131-RA"/>
    <property type="gene ID" value="nRc.2.0.1.g03131"/>
</dbReference>